<feature type="transmembrane region" description="Helical" evidence="1">
    <location>
        <begin position="128"/>
        <end position="147"/>
    </location>
</feature>
<protein>
    <submittedName>
        <fullName evidence="3">Glycerophosphodiester phosphodiesterase-like protein</fullName>
    </submittedName>
</protein>
<accession>A0A8B6WVR7</accession>
<dbReference type="GO" id="GO:0006629">
    <property type="term" value="P:lipid metabolic process"/>
    <property type="evidence" value="ECO:0007669"/>
    <property type="project" value="InterPro"/>
</dbReference>
<dbReference type="Gene3D" id="3.20.20.190">
    <property type="entry name" value="Phosphatidylinositol (PI) phosphodiesterase"/>
    <property type="match status" value="1"/>
</dbReference>
<name>A0A2L1UE72_9BACL</name>
<proteinExistence type="predicted"/>
<gene>
    <name evidence="3" type="ORF">ERICIII_02298</name>
    <name evidence="4" type="ORF">ERICV_02826</name>
</gene>
<evidence type="ECO:0000313" key="3">
    <source>
        <dbReference type="EMBL" id="AVF26459.1"/>
    </source>
</evidence>
<dbReference type="Proteomes" id="UP000464330">
    <property type="component" value="Chromosome"/>
</dbReference>
<evidence type="ECO:0000313" key="4">
    <source>
        <dbReference type="EMBL" id="QHZ51947.1"/>
    </source>
</evidence>
<sequence length="601" mass="68431">MKQTSQHPRFFRMTREVIQVWKYSGRSFLLFEFVFKLLTITLFGPFFSVMFHKILALGGFQAVANQDLLRFLISPYGLLSLLILCPFAFVLIYAEFAVLIYLAYYGIQRTRISIKSILLLVVTRFPKLWGLGFIGGAFYLILLFPLFSEGIGASLLPGLRIPGFITGELSKTTLGTLALTLFLACVVILNILFIYALPILVLEPFSKFSKVFRKSIRLFWESKWVLIRTVLEWLFVSLFLLFITIILLIGTVMAGITFYKREFSTLEINFAFSSAFYGLTLLSTPLFTTVITCLYARYADQKDIQVPLKSVDKEVKEGQERNKSFVRRHVNKLLTSGLVLVLVLGWGIAAVWTDWGEQQEDWLIMAHRGDVRSGIENTMEAFEGAIRAGADYIELDVLQTGDGKLAVIHDQNLKRLSGQNVNVYDLTLEELQQITLKQGGFSGKIPSLDEVLDKLPKRIKLNIELKTHGYEHNYVDTFVETLRRHHVENNRIIVQSLEYDLVGQVKKLVPELKVGYIIFATFADLGRFNADFYVVEESFVNARRIASAKLAGKPIFVWTINTEEAVERYYTLGVDGIITDITAEARAVIRDLKEPVNRELP</sequence>
<evidence type="ECO:0000313" key="6">
    <source>
        <dbReference type="Proteomes" id="UP000464330"/>
    </source>
</evidence>
<dbReference type="Pfam" id="PF10110">
    <property type="entry name" value="GPDPase_memb"/>
    <property type="match status" value="1"/>
</dbReference>
<dbReference type="GO" id="GO:0008081">
    <property type="term" value="F:phosphoric diester hydrolase activity"/>
    <property type="evidence" value="ECO:0007669"/>
    <property type="project" value="InterPro"/>
</dbReference>
<dbReference type="InterPro" id="IPR030395">
    <property type="entry name" value="GP_PDE_dom"/>
</dbReference>
<dbReference type="CDD" id="cd08579">
    <property type="entry name" value="GDPD_memb_like"/>
    <property type="match status" value="1"/>
</dbReference>
<evidence type="ECO:0000256" key="1">
    <source>
        <dbReference type="SAM" id="Phobius"/>
    </source>
</evidence>
<keyword evidence="1" id="KW-0812">Transmembrane</keyword>
<feature type="transmembrane region" description="Helical" evidence="1">
    <location>
        <begin position="333"/>
        <end position="352"/>
    </location>
</feature>
<feature type="domain" description="GP-PDE" evidence="2">
    <location>
        <begin position="362"/>
        <end position="589"/>
    </location>
</feature>
<dbReference type="PANTHER" id="PTHR46211:SF8">
    <property type="entry name" value="PHOSPHODIESTERASE"/>
    <property type="match status" value="1"/>
</dbReference>
<dbReference type="AlphaFoldDB" id="A0A2L1UE72"/>
<accession>A0A6C0QTZ5</accession>
<feature type="transmembrane region" description="Helical" evidence="1">
    <location>
        <begin position="225"/>
        <end position="256"/>
    </location>
</feature>
<evidence type="ECO:0000259" key="2">
    <source>
        <dbReference type="PROSITE" id="PS51704"/>
    </source>
</evidence>
<organism evidence="3 5">
    <name type="scientific">Paenibacillus larvae subsp. larvae</name>
    <dbReference type="NCBI Taxonomy" id="147375"/>
    <lineage>
        <taxon>Bacteria</taxon>
        <taxon>Bacillati</taxon>
        <taxon>Bacillota</taxon>
        <taxon>Bacilli</taxon>
        <taxon>Bacillales</taxon>
        <taxon>Paenibacillaceae</taxon>
        <taxon>Paenibacillus</taxon>
    </lineage>
</organism>
<accession>A0A2L1UE72</accession>
<dbReference type="GeneID" id="64219005"/>
<dbReference type="Proteomes" id="UP000239833">
    <property type="component" value="Chromosome"/>
</dbReference>
<dbReference type="Pfam" id="PF03009">
    <property type="entry name" value="GDPD"/>
    <property type="match status" value="1"/>
</dbReference>
<dbReference type="PANTHER" id="PTHR46211">
    <property type="entry name" value="GLYCEROPHOSPHORYL DIESTER PHOSPHODIESTERASE"/>
    <property type="match status" value="1"/>
</dbReference>
<feature type="transmembrane region" description="Helical" evidence="1">
    <location>
        <begin position="177"/>
        <end position="205"/>
    </location>
</feature>
<dbReference type="InterPro" id="IPR017946">
    <property type="entry name" value="PLC-like_Pdiesterase_TIM-brl"/>
</dbReference>
<dbReference type="EMBL" id="CP019717">
    <property type="protein sequence ID" value="QHZ51947.1"/>
    <property type="molecule type" value="Genomic_DNA"/>
</dbReference>
<dbReference type="STRING" id="147375.BXP28_05830"/>
<feature type="transmembrane region" description="Helical" evidence="1">
    <location>
        <begin position="33"/>
        <end position="56"/>
    </location>
</feature>
<dbReference type="SUPFAM" id="SSF51695">
    <property type="entry name" value="PLC-like phosphodiesterases"/>
    <property type="match status" value="1"/>
</dbReference>
<reference evidence="3 6" key="2">
    <citation type="journal article" date="2020" name="Int. J. Med. Microbiol.">
        <title>Discovery of Paenibacillus larvae ERIC V: Phenotypic and genomic comparison to genotypes ERIC I-IV reveal different inventories of virulence factors which correlate with epidemiological prevalences of American Foulbrood.</title>
        <authorList>
            <person name="Beims H."/>
            <person name="Bunk B."/>
            <person name="Erler S."/>
            <person name="Mohr K.I."/>
            <person name="Sproer C."/>
            <person name="Pradella S."/>
            <person name="Gunther G."/>
            <person name="Rohde M."/>
            <person name="von der Ohe W."/>
            <person name="Steinert M."/>
        </authorList>
    </citation>
    <scope>NUCLEOTIDE SEQUENCE</scope>
    <source>
        <strain evidence="3">Eric_III</strain>
        <strain evidence="4">Eric_V</strain>
    </source>
</reference>
<dbReference type="PROSITE" id="PS51704">
    <property type="entry name" value="GP_PDE"/>
    <property type="match status" value="1"/>
</dbReference>
<keyword evidence="1" id="KW-1133">Transmembrane helix</keyword>
<keyword evidence="1" id="KW-0472">Membrane</keyword>
<reference evidence="5" key="1">
    <citation type="submission" date="2017-02" db="EMBL/GenBank/DDBJ databases">
        <title>Delineation of Paenibacillus larvae strains originating from foulbrood outbreaks.</title>
        <authorList>
            <person name="Beims H."/>
            <person name="Bunk B."/>
            <person name="Sproeer C."/>
            <person name="Mohr K.I."/>
            <person name="Pradella S."/>
            <person name="Guenther G."/>
            <person name="Rohde M."/>
            <person name="von der Ohe W."/>
            <person name="Steinert M."/>
        </authorList>
    </citation>
    <scope>NUCLEOTIDE SEQUENCE [LARGE SCALE GENOMIC DNA]</scope>
    <source>
        <strain evidence="5">Eric_III</strain>
    </source>
</reference>
<feature type="transmembrane region" description="Helical" evidence="1">
    <location>
        <begin position="76"/>
        <end position="107"/>
    </location>
</feature>
<evidence type="ECO:0000313" key="5">
    <source>
        <dbReference type="Proteomes" id="UP000239833"/>
    </source>
</evidence>
<feature type="transmembrane region" description="Helical" evidence="1">
    <location>
        <begin position="276"/>
        <end position="296"/>
    </location>
</feature>
<dbReference type="InterPro" id="IPR018476">
    <property type="entry name" value="GlyceroP-diester-Pdiesterase_M"/>
</dbReference>
<dbReference type="RefSeq" id="WP_079940671.1">
    <property type="nucleotide sequence ID" value="NZ_CP019655.1"/>
</dbReference>
<dbReference type="EMBL" id="CP019655">
    <property type="protein sequence ID" value="AVF26459.1"/>
    <property type="molecule type" value="Genomic_DNA"/>
</dbReference>